<comment type="caution">
    <text evidence="11">The sequence shown here is derived from an EMBL/GenBank/DDBJ whole genome shotgun (WGS) entry which is preliminary data.</text>
</comment>
<feature type="domain" description="4Fe-4S ferredoxin-type" evidence="10">
    <location>
        <begin position="386"/>
        <end position="415"/>
    </location>
</feature>
<feature type="binding site" evidence="8">
    <location>
        <position position="395"/>
    </location>
    <ligand>
        <name>[4Fe-4S] cluster</name>
        <dbReference type="ChEBI" id="CHEBI:49883"/>
        <label>2</label>
    </ligand>
</feature>
<comment type="function">
    <text evidence="8">Part of a membrane-bound complex that couples electron transfer with translocation of ions across the membrane.</text>
</comment>
<dbReference type="GO" id="GO:0022900">
    <property type="term" value="P:electron transport chain"/>
    <property type="evidence" value="ECO:0007669"/>
    <property type="project" value="UniProtKB-UniRule"/>
</dbReference>
<name>A0A9D2CZ54_9FIRM</name>
<dbReference type="InterPro" id="IPR017900">
    <property type="entry name" value="4Fe4S_Fe_S_CS"/>
</dbReference>
<feature type="binding site" evidence="8">
    <location>
        <position position="366"/>
    </location>
    <ligand>
        <name>[4Fe-4S] cluster</name>
        <dbReference type="ChEBI" id="CHEBI:49883"/>
        <label>2</label>
    </ligand>
</feature>
<comment type="cofactor">
    <cofactor evidence="8">
        <name>[4Fe-4S] cluster</name>
        <dbReference type="ChEBI" id="CHEBI:49883"/>
    </cofactor>
    <text evidence="8">Binds 2 [4Fe-4S] clusters per subunit.</text>
</comment>
<evidence type="ECO:0000313" key="11">
    <source>
        <dbReference type="EMBL" id="HIZ03518.1"/>
    </source>
</evidence>
<dbReference type="PROSITE" id="PS00198">
    <property type="entry name" value="4FE4S_FER_1"/>
    <property type="match status" value="1"/>
</dbReference>
<dbReference type="Gene3D" id="3.40.50.11540">
    <property type="entry name" value="NADH-ubiquinone oxidoreductase 51kDa subunit"/>
    <property type="match status" value="1"/>
</dbReference>
<feature type="binding site" evidence="8">
    <location>
        <position position="359"/>
    </location>
    <ligand>
        <name>[4Fe-4S] cluster</name>
        <dbReference type="ChEBI" id="CHEBI:49883"/>
        <label>1</label>
    </ligand>
</feature>
<keyword evidence="8" id="KW-1003">Cell membrane</keyword>
<dbReference type="InterPro" id="IPR011538">
    <property type="entry name" value="Nuo51_FMN-bd"/>
</dbReference>
<evidence type="ECO:0000313" key="12">
    <source>
        <dbReference type="Proteomes" id="UP000824132"/>
    </source>
</evidence>
<evidence type="ECO:0000256" key="9">
    <source>
        <dbReference type="SAM" id="MobiDB-lite"/>
    </source>
</evidence>
<protein>
    <recommendedName>
        <fullName evidence="8">Ion-translocating oxidoreductase complex subunit C</fullName>
        <ecNumber evidence="8">7.-.-.-</ecNumber>
    </recommendedName>
    <alternativeName>
        <fullName evidence="8">Rnf electron transport complex subunit C</fullName>
    </alternativeName>
</protein>
<keyword evidence="5 8" id="KW-0249">Electron transport</keyword>
<evidence type="ECO:0000256" key="4">
    <source>
        <dbReference type="ARBA" id="ARBA00022737"/>
    </source>
</evidence>
<comment type="similarity">
    <text evidence="8">Belongs to the 4Fe4S bacterial-type ferredoxin family. RnfC subfamily.</text>
</comment>
<dbReference type="InterPro" id="IPR017896">
    <property type="entry name" value="4Fe4S_Fe-S-bd"/>
</dbReference>
<proteinExistence type="inferred from homology"/>
<evidence type="ECO:0000259" key="10">
    <source>
        <dbReference type="PROSITE" id="PS51379"/>
    </source>
</evidence>
<feature type="region of interest" description="Disordered" evidence="9">
    <location>
        <begin position="426"/>
        <end position="446"/>
    </location>
</feature>
<keyword evidence="2 8" id="KW-0004">4Fe-4S</keyword>
<dbReference type="Pfam" id="PF13375">
    <property type="entry name" value="RnfC_N"/>
    <property type="match status" value="1"/>
</dbReference>
<dbReference type="NCBIfam" id="NF003454">
    <property type="entry name" value="PRK05035.1"/>
    <property type="match status" value="1"/>
</dbReference>
<dbReference type="PROSITE" id="PS51379">
    <property type="entry name" value="4FE4S_FER_2"/>
    <property type="match status" value="2"/>
</dbReference>
<feature type="binding site" evidence="8">
    <location>
        <position position="405"/>
    </location>
    <ligand>
        <name>[4Fe-4S] cluster</name>
        <dbReference type="ChEBI" id="CHEBI:49883"/>
        <label>1</label>
    </ligand>
</feature>
<keyword evidence="1 8" id="KW-0813">Transport</keyword>
<accession>A0A9D2CZ54</accession>
<dbReference type="HAMAP" id="MF_00461">
    <property type="entry name" value="RsxC_RnfC"/>
    <property type="match status" value="1"/>
</dbReference>
<evidence type="ECO:0000256" key="6">
    <source>
        <dbReference type="ARBA" id="ARBA00023004"/>
    </source>
</evidence>
<reference evidence="11" key="1">
    <citation type="journal article" date="2021" name="PeerJ">
        <title>Extensive microbial diversity within the chicken gut microbiome revealed by metagenomics and culture.</title>
        <authorList>
            <person name="Gilroy R."/>
            <person name="Ravi A."/>
            <person name="Getino M."/>
            <person name="Pursley I."/>
            <person name="Horton D.L."/>
            <person name="Alikhan N.F."/>
            <person name="Baker D."/>
            <person name="Gharbi K."/>
            <person name="Hall N."/>
            <person name="Watson M."/>
            <person name="Adriaenssens E.M."/>
            <person name="Foster-Nyarko E."/>
            <person name="Jarju S."/>
            <person name="Secka A."/>
            <person name="Antonio M."/>
            <person name="Oren A."/>
            <person name="Chaudhuri R.R."/>
            <person name="La Ragione R."/>
            <person name="Hildebrand F."/>
            <person name="Pallen M.J."/>
        </authorList>
    </citation>
    <scope>NUCLEOTIDE SEQUENCE</scope>
    <source>
        <strain evidence="11">CHK187-5294</strain>
    </source>
</reference>
<dbReference type="SUPFAM" id="SSF46548">
    <property type="entry name" value="alpha-helical ferredoxin"/>
    <property type="match status" value="1"/>
</dbReference>
<evidence type="ECO:0000256" key="3">
    <source>
        <dbReference type="ARBA" id="ARBA00022723"/>
    </source>
</evidence>
<dbReference type="PANTHER" id="PTHR43034:SF2">
    <property type="entry name" value="ION-TRANSLOCATING OXIDOREDUCTASE COMPLEX SUBUNIT C"/>
    <property type="match status" value="1"/>
</dbReference>
<feature type="binding site" evidence="8">
    <location>
        <position position="398"/>
    </location>
    <ligand>
        <name>[4Fe-4S] cluster</name>
        <dbReference type="ChEBI" id="CHEBI:49883"/>
        <label>2</label>
    </ligand>
</feature>
<dbReference type="InterPro" id="IPR026902">
    <property type="entry name" value="RnfC_N"/>
</dbReference>
<keyword evidence="4 8" id="KW-0677">Repeat</keyword>
<dbReference type="Pfam" id="PF13237">
    <property type="entry name" value="Fer4_10"/>
    <property type="match status" value="1"/>
</dbReference>
<evidence type="ECO:0000256" key="5">
    <source>
        <dbReference type="ARBA" id="ARBA00022982"/>
    </source>
</evidence>
<dbReference type="InterPro" id="IPR037225">
    <property type="entry name" value="Nuo51_FMN-bd_sf"/>
</dbReference>
<dbReference type="EC" id="7.-.-.-" evidence="8"/>
<feature type="domain" description="4Fe-4S ferredoxin-type" evidence="10">
    <location>
        <begin position="346"/>
        <end position="376"/>
    </location>
</feature>
<dbReference type="AlphaFoldDB" id="A0A9D2CZ54"/>
<dbReference type="GO" id="GO:0009055">
    <property type="term" value="F:electron transfer activity"/>
    <property type="evidence" value="ECO:0007669"/>
    <property type="project" value="InterPro"/>
</dbReference>
<dbReference type="SUPFAM" id="SSF142019">
    <property type="entry name" value="Nqo1 FMN-binding domain-like"/>
    <property type="match status" value="1"/>
</dbReference>
<evidence type="ECO:0000256" key="7">
    <source>
        <dbReference type="ARBA" id="ARBA00023014"/>
    </source>
</evidence>
<dbReference type="EMBL" id="DXCL01000026">
    <property type="protein sequence ID" value="HIZ03518.1"/>
    <property type="molecule type" value="Genomic_DNA"/>
</dbReference>
<organism evidence="11 12">
    <name type="scientific">Candidatus Borkfalkia avistercoris</name>
    <dbReference type="NCBI Taxonomy" id="2838504"/>
    <lineage>
        <taxon>Bacteria</taxon>
        <taxon>Bacillati</taxon>
        <taxon>Bacillota</taxon>
        <taxon>Clostridia</taxon>
        <taxon>Christensenellales</taxon>
        <taxon>Christensenellaceae</taxon>
        <taxon>Candidatus Borkfalkia</taxon>
    </lineage>
</organism>
<evidence type="ECO:0000256" key="2">
    <source>
        <dbReference type="ARBA" id="ARBA00022485"/>
    </source>
</evidence>
<feature type="binding site" evidence="8">
    <location>
        <position position="356"/>
    </location>
    <ligand>
        <name>[4Fe-4S] cluster</name>
        <dbReference type="ChEBI" id="CHEBI:49883"/>
        <label>1</label>
    </ligand>
</feature>
<dbReference type="InterPro" id="IPR010208">
    <property type="entry name" value="Ion_transpt_RnfC/RsxC"/>
</dbReference>
<evidence type="ECO:0000256" key="8">
    <source>
        <dbReference type="HAMAP-Rule" id="MF_00461"/>
    </source>
</evidence>
<gene>
    <name evidence="11" type="primary">rsxC</name>
    <name evidence="8" type="synonym">rnfC</name>
    <name evidence="11" type="ORF">H9727_04460</name>
</gene>
<dbReference type="GO" id="GO:0051539">
    <property type="term" value="F:4 iron, 4 sulfur cluster binding"/>
    <property type="evidence" value="ECO:0007669"/>
    <property type="project" value="UniProtKB-KW"/>
</dbReference>
<feature type="binding site" evidence="8">
    <location>
        <position position="362"/>
    </location>
    <ligand>
        <name>[4Fe-4S] cluster</name>
        <dbReference type="ChEBI" id="CHEBI:49883"/>
        <label>1</label>
    </ligand>
</feature>
<comment type="subunit">
    <text evidence="8">The complex is composed of six subunits: RnfA, RnfB, RnfC, RnfD, RnfE and RnfG.</text>
</comment>
<reference evidence="11" key="2">
    <citation type="submission" date="2021-04" db="EMBL/GenBank/DDBJ databases">
        <authorList>
            <person name="Gilroy R."/>
        </authorList>
    </citation>
    <scope>NUCLEOTIDE SEQUENCE</scope>
    <source>
        <strain evidence="11">CHK187-5294</strain>
    </source>
</reference>
<dbReference type="Proteomes" id="UP000824132">
    <property type="component" value="Unassembled WGS sequence"/>
</dbReference>
<dbReference type="NCBIfam" id="TIGR01945">
    <property type="entry name" value="rnfC"/>
    <property type="match status" value="1"/>
</dbReference>
<comment type="subcellular location">
    <subcellularLocation>
        <location evidence="8">Cell membrane</location>
        <topology evidence="8">Peripheral membrane protein</topology>
    </subcellularLocation>
</comment>
<evidence type="ECO:0000256" key="1">
    <source>
        <dbReference type="ARBA" id="ARBA00022448"/>
    </source>
</evidence>
<keyword evidence="3 8" id="KW-0479">Metal-binding</keyword>
<dbReference type="GO" id="GO:0005886">
    <property type="term" value="C:plasma membrane"/>
    <property type="evidence" value="ECO:0007669"/>
    <property type="project" value="UniProtKB-SubCell"/>
</dbReference>
<keyword evidence="6 8" id="KW-0408">Iron</keyword>
<keyword evidence="8" id="KW-1278">Translocase</keyword>
<dbReference type="PANTHER" id="PTHR43034">
    <property type="entry name" value="ION-TRANSLOCATING OXIDOREDUCTASE COMPLEX SUBUNIT C"/>
    <property type="match status" value="1"/>
</dbReference>
<feature type="binding site" evidence="8">
    <location>
        <position position="401"/>
    </location>
    <ligand>
        <name>[4Fe-4S] cluster</name>
        <dbReference type="ChEBI" id="CHEBI:49883"/>
        <label>2</label>
    </ligand>
</feature>
<keyword evidence="7 8" id="KW-0411">Iron-sulfur</keyword>
<sequence length="446" mass="47626">MFTFSNGVHLKDCKGFSAGETISRGPEPETVYVPLLQHIGRPAVPVVSAGQRVLCGELIAKAAEGLSANVFSPVSGTVKGVVGHITLSGKKLDHILIENDFKEEKAYLPPLSSQDRPGILARIAEAGIVGMGGAGFPTAAKLGTDKEIAVLVVNGAECEPYITCDHRIMLEFSEELLEGVRLCMTACGAKEAVIGVESNKRDAAKRLASLADGGIRVKELKTRYPQGAEKQLVYGCTKRVIPEGGLPSDAGVLVVNVHTALAVYKAVRENTPCYERVMTVSGSKTDRPCNIWVKNGTLYRAIAEFCGAHEDCARIVSGGPMMGEPVFSLKICATKTSSSLLFLGENECQSDAAEPCIGCGRCVQACPMGLSPVFIERALFDKKYDEAEAFGAAQCIGCGCCSYVCPAKRFLMQSVKLAKKNVQARRARERERAQQNNGEGAEKTNG</sequence>
<dbReference type="Pfam" id="PF01512">
    <property type="entry name" value="Complex1_51K"/>
    <property type="match status" value="1"/>
</dbReference>
<keyword evidence="8" id="KW-0472">Membrane</keyword>
<dbReference type="Gene3D" id="3.30.70.20">
    <property type="match status" value="1"/>
</dbReference>
<dbReference type="GO" id="GO:0046872">
    <property type="term" value="F:metal ion binding"/>
    <property type="evidence" value="ECO:0007669"/>
    <property type="project" value="UniProtKB-KW"/>
</dbReference>